<dbReference type="InterPro" id="IPR040198">
    <property type="entry name" value="Fido_containing"/>
</dbReference>
<feature type="domain" description="Fido" evidence="1">
    <location>
        <begin position="119"/>
        <end position="294"/>
    </location>
</feature>
<name>A0ABW0F0U6_9HYPH</name>
<organism evidence="2 3">
    <name type="scientific">Bosea minatitlanensis</name>
    <dbReference type="NCBI Taxonomy" id="128782"/>
    <lineage>
        <taxon>Bacteria</taxon>
        <taxon>Pseudomonadati</taxon>
        <taxon>Pseudomonadota</taxon>
        <taxon>Alphaproteobacteria</taxon>
        <taxon>Hyphomicrobiales</taxon>
        <taxon>Boseaceae</taxon>
        <taxon>Bosea</taxon>
    </lineage>
</organism>
<dbReference type="SUPFAM" id="SSF140931">
    <property type="entry name" value="Fic-like"/>
    <property type="match status" value="1"/>
</dbReference>
<reference evidence="3" key="1">
    <citation type="journal article" date="2019" name="Int. J. Syst. Evol. Microbiol.">
        <title>The Global Catalogue of Microorganisms (GCM) 10K type strain sequencing project: providing services to taxonomists for standard genome sequencing and annotation.</title>
        <authorList>
            <consortium name="The Broad Institute Genomics Platform"/>
            <consortium name="The Broad Institute Genome Sequencing Center for Infectious Disease"/>
            <person name="Wu L."/>
            <person name="Ma J."/>
        </authorList>
    </citation>
    <scope>NUCLEOTIDE SEQUENCE [LARGE SCALE GENOMIC DNA]</scope>
    <source>
        <strain evidence="3">CGMCC 1.15643</strain>
    </source>
</reference>
<dbReference type="Proteomes" id="UP001595976">
    <property type="component" value="Unassembled WGS sequence"/>
</dbReference>
<evidence type="ECO:0000313" key="3">
    <source>
        <dbReference type="Proteomes" id="UP001595976"/>
    </source>
</evidence>
<dbReference type="RefSeq" id="WP_260348854.1">
    <property type="nucleotide sequence ID" value="NZ_JAOAOS010000006.1"/>
</dbReference>
<dbReference type="EMBL" id="JBHSLI010000003">
    <property type="protein sequence ID" value="MFC5293082.1"/>
    <property type="molecule type" value="Genomic_DNA"/>
</dbReference>
<comment type="caution">
    <text evidence="2">The sequence shown here is derived from an EMBL/GenBank/DDBJ whole genome shotgun (WGS) entry which is preliminary data.</text>
</comment>
<keyword evidence="3" id="KW-1185">Reference proteome</keyword>
<evidence type="ECO:0000259" key="1">
    <source>
        <dbReference type="PROSITE" id="PS51459"/>
    </source>
</evidence>
<gene>
    <name evidence="2" type="ORF">ACFPK2_08765</name>
</gene>
<dbReference type="PROSITE" id="PS51459">
    <property type="entry name" value="FIDO"/>
    <property type="match status" value="1"/>
</dbReference>
<proteinExistence type="predicted"/>
<accession>A0ABW0F0U6</accession>
<sequence>MSNDAVEAPSRIEPLFFEEQVPRVLADLVGEIQQEVTTLGRDLHPDSADELADLVRMMNCYYSNLIEGHDTRPRDIERALANQELDPERRPLALEARAHVLVQRAIDRAFLEGRLPSATSIAFVKWVHKSFYEEMPAEFRFVRHPDDSTRPIVPGQFRSAAEDDVQVGRHLPPSSDRVPDFMAHFERRFGAAENWASARVIAIASAHHRLNYIHPFIDGNGRVSRLMSHAMALRAGIGGGGLWSISRGLARGLRDRGEYKRMMDHADSPRQGDRDGRGNLSEKALQDFCEWMLSVMLDQVRFAKAAFRFETLNDRYRRLLLDLGHDDRAAKLVAAVLRFGQVERGDAHVVLKTSERTARNTMSKLVQEGFLKSSTPKGAVRVGFPLDYRERLFPNLFADAPIEAPEPPGVSFGG</sequence>
<dbReference type="PANTHER" id="PTHR13504:SF38">
    <property type="entry name" value="FIDO DOMAIN-CONTAINING PROTEIN"/>
    <property type="match status" value="1"/>
</dbReference>
<dbReference type="Pfam" id="PF02661">
    <property type="entry name" value="Fic"/>
    <property type="match status" value="1"/>
</dbReference>
<dbReference type="PANTHER" id="PTHR13504">
    <property type="entry name" value="FIDO DOMAIN-CONTAINING PROTEIN DDB_G0283145"/>
    <property type="match status" value="1"/>
</dbReference>
<evidence type="ECO:0000313" key="2">
    <source>
        <dbReference type="EMBL" id="MFC5293082.1"/>
    </source>
</evidence>
<dbReference type="InterPro" id="IPR036597">
    <property type="entry name" value="Fido-like_dom_sf"/>
</dbReference>
<protein>
    <submittedName>
        <fullName evidence="2">Fic family protein</fullName>
    </submittedName>
</protein>
<dbReference type="InterPro" id="IPR003812">
    <property type="entry name" value="Fido"/>
</dbReference>
<dbReference type="Gene3D" id="1.10.3290.10">
    <property type="entry name" value="Fido-like domain"/>
    <property type="match status" value="1"/>
</dbReference>